<dbReference type="EMBL" id="BSNZ01000013">
    <property type="protein sequence ID" value="GLQ85121.1"/>
    <property type="molecule type" value="Genomic_DNA"/>
</dbReference>
<proteinExistence type="predicted"/>
<evidence type="ECO:0000256" key="1">
    <source>
        <dbReference type="SAM" id="MobiDB-lite"/>
    </source>
</evidence>
<dbReference type="Proteomes" id="UP001156708">
    <property type="component" value="Unassembled WGS sequence"/>
</dbReference>
<sequence length="110" mass="12204">MAMPRIDWTPLLPALIEMMDCGASLPEIVKRLGVSRNVVSGAIERRVPPALRSKWKAARKRAAHPTKHAPAPPVIRQPLDPYSDITWSALWNGNPPPVPDFAFGRDRGLH</sequence>
<name>A0AA37SGQ9_9PROT</name>
<organism evidence="2 4">
    <name type="scientific">Gluconobacter sphaericus NBRC 12467</name>
    <dbReference type="NCBI Taxonomy" id="1307951"/>
    <lineage>
        <taxon>Bacteria</taxon>
        <taxon>Pseudomonadati</taxon>
        <taxon>Pseudomonadota</taxon>
        <taxon>Alphaproteobacteria</taxon>
        <taxon>Acetobacterales</taxon>
        <taxon>Acetobacteraceae</taxon>
        <taxon>Gluconobacter</taxon>
    </lineage>
</organism>
<dbReference type="RefSeq" id="WP_141352368.1">
    <property type="nucleotide sequence ID" value="NZ_BARA01000113.1"/>
</dbReference>
<comment type="caution">
    <text evidence="2">The sequence shown here is derived from an EMBL/GenBank/DDBJ whole genome shotgun (WGS) entry which is preliminary data.</text>
</comment>
<keyword evidence="4" id="KW-1185">Reference proteome</keyword>
<accession>A0AA37SGQ9</accession>
<dbReference type="EMBL" id="BSNZ01000008">
    <property type="protein sequence ID" value="GLQ84724.1"/>
    <property type="molecule type" value="Genomic_DNA"/>
</dbReference>
<feature type="region of interest" description="Disordered" evidence="1">
    <location>
        <begin position="58"/>
        <end position="77"/>
    </location>
</feature>
<evidence type="ECO:0000313" key="3">
    <source>
        <dbReference type="EMBL" id="GLQ85121.1"/>
    </source>
</evidence>
<reference evidence="2" key="3">
    <citation type="submission" date="2023-01" db="EMBL/GenBank/DDBJ databases">
        <title>Draft genome sequence of Gluconobacter sphaericus strain NBRC 12467.</title>
        <authorList>
            <person name="Sun Q."/>
            <person name="Mori K."/>
        </authorList>
    </citation>
    <scope>NUCLEOTIDE SEQUENCE</scope>
    <source>
        <strain evidence="2">NBRC 12467</strain>
    </source>
</reference>
<reference evidence="2" key="1">
    <citation type="journal article" date="2014" name="Int. J. Syst. Evol. Microbiol.">
        <title>Complete genome sequence of Corynebacterium casei LMG S-19264T (=DSM 44701T), isolated from a smear-ripened cheese.</title>
        <authorList>
            <consortium name="US DOE Joint Genome Institute (JGI-PGF)"/>
            <person name="Walter F."/>
            <person name="Albersmeier A."/>
            <person name="Kalinowski J."/>
            <person name="Ruckert C."/>
        </authorList>
    </citation>
    <scope>NUCLEOTIDE SEQUENCE</scope>
    <source>
        <strain evidence="2">NBRC 12467</strain>
    </source>
</reference>
<reference evidence="4" key="2">
    <citation type="journal article" date="2019" name="Int. J. Syst. Evol. Microbiol.">
        <title>The Global Catalogue of Microorganisms (GCM) 10K type strain sequencing project: providing services to taxonomists for standard genome sequencing and annotation.</title>
        <authorList>
            <consortium name="The Broad Institute Genomics Platform"/>
            <consortium name="The Broad Institute Genome Sequencing Center for Infectious Disease"/>
            <person name="Wu L."/>
            <person name="Ma J."/>
        </authorList>
    </citation>
    <scope>NUCLEOTIDE SEQUENCE [LARGE SCALE GENOMIC DNA]</scope>
    <source>
        <strain evidence="4">NBRC 12467</strain>
    </source>
</reference>
<evidence type="ECO:0000313" key="2">
    <source>
        <dbReference type="EMBL" id="GLQ84724.1"/>
    </source>
</evidence>
<feature type="compositionally biased region" description="Basic residues" evidence="1">
    <location>
        <begin position="58"/>
        <end position="67"/>
    </location>
</feature>
<dbReference type="AlphaFoldDB" id="A0AA37SGQ9"/>
<gene>
    <name evidence="2" type="ORF">GCM10007872_16320</name>
    <name evidence="3" type="ORF">GCM10007872_20290</name>
</gene>
<protein>
    <submittedName>
        <fullName evidence="2">Uncharacterized protein</fullName>
    </submittedName>
</protein>
<evidence type="ECO:0000313" key="4">
    <source>
        <dbReference type="Proteomes" id="UP001156708"/>
    </source>
</evidence>